<dbReference type="PANTHER" id="PTHR43649">
    <property type="entry name" value="ARABINOSE-BINDING PROTEIN-RELATED"/>
    <property type="match status" value="1"/>
</dbReference>
<dbReference type="AlphaFoldDB" id="A0A3B0C562"/>
<evidence type="ECO:0000313" key="1">
    <source>
        <dbReference type="EMBL" id="RKN79244.1"/>
    </source>
</evidence>
<reference evidence="1 2" key="1">
    <citation type="journal article" date="2007" name="Int. J. Syst. Evol. Microbiol.">
        <title>Paenibacillus ginsengarvi sp. nov., isolated from soil from ginseng cultivation.</title>
        <authorList>
            <person name="Yoon M.H."/>
            <person name="Ten L.N."/>
            <person name="Im W.T."/>
        </authorList>
    </citation>
    <scope>NUCLEOTIDE SEQUENCE [LARGE SCALE GENOMIC DNA]</scope>
    <source>
        <strain evidence="1 2">KCTC 13059</strain>
    </source>
</reference>
<dbReference type="SUPFAM" id="SSF53850">
    <property type="entry name" value="Periplasmic binding protein-like II"/>
    <property type="match status" value="1"/>
</dbReference>
<sequence>MRTPLFSVFASVLLLVTSAGCRLEGHGDVQALKPMEQEPVTLKIMYENEERFYSKYGNLFMAKYPNVNIEVASMEAMYRSNRYSIAAMEEWIERERPDVLYMMNMEQFVQYAAEGKLYDMDMVIRQDRFDLNALAPSVVELLREKGGGSLYGLGTTYYSLAMFYNKDLFDKYGVPYPQNRMSWEKVYKLAQRFAVETGDSLPVYGLQSRNGQHPYYFVKSIGGGQLLDMIDPVNQKLTLASDAWVKIVRNAADVYKSGALYLVQDWLHNKQTFGDPRNRDPFLAGRTAMAIDDVSLLRWLKEKGAKKEVTFDWDLVTVPVDPKHADTGSDFMFTDLFAISSRSSQLRPAWEFIKYIHGEEYAKIKSRTETSLMTRVKASNEAYGRNLEAFYALKPADTLLYIGYNQIPASFPQSFNVLAASEIGAVFTGGKSPEEALGVLQTKGQELLDKAIQTQREESKK</sequence>
<evidence type="ECO:0000313" key="2">
    <source>
        <dbReference type="Proteomes" id="UP000282311"/>
    </source>
</evidence>
<comment type="caution">
    <text evidence="1">The sequence shown here is derived from an EMBL/GenBank/DDBJ whole genome shotgun (WGS) entry which is preliminary data.</text>
</comment>
<dbReference type="OrthoDB" id="2675752at2"/>
<dbReference type="RefSeq" id="WP_120749299.1">
    <property type="nucleotide sequence ID" value="NZ_RBAH01000016.1"/>
</dbReference>
<proteinExistence type="predicted"/>
<dbReference type="InterPro" id="IPR050490">
    <property type="entry name" value="Bact_solute-bd_prot1"/>
</dbReference>
<gene>
    <name evidence="1" type="ORF">D7M11_21440</name>
</gene>
<name>A0A3B0C562_9BACL</name>
<accession>A0A3B0C562</accession>
<dbReference type="PROSITE" id="PS51257">
    <property type="entry name" value="PROKAR_LIPOPROTEIN"/>
    <property type="match status" value="1"/>
</dbReference>
<organism evidence="1 2">
    <name type="scientific">Paenibacillus ginsengarvi</name>
    <dbReference type="NCBI Taxonomy" id="400777"/>
    <lineage>
        <taxon>Bacteria</taxon>
        <taxon>Bacillati</taxon>
        <taxon>Bacillota</taxon>
        <taxon>Bacilli</taxon>
        <taxon>Bacillales</taxon>
        <taxon>Paenibacillaceae</taxon>
        <taxon>Paenibacillus</taxon>
    </lineage>
</organism>
<dbReference type="PANTHER" id="PTHR43649:SF12">
    <property type="entry name" value="DIACETYLCHITOBIOSE BINDING PROTEIN DASA"/>
    <property type="match status" value="1"/>
</dbReference>
<dbReference type="Proteomes" id="UP000282311">
    <property type="component" value="Unassembled WGS sequence"/>
</dbReference>
<protein>
    <submittedName>
        <fullName evidence="1">Extracellular solute-binding protein</fullName>
    </submittedName>
</protein>
<dbReference type="EMBL" id="RBAH01000016">
    <property type="protein sequence ID" value="RKN79244.1"/>
    <property type="molecule type" value="Genomic_DNA"/>
</dbReference>
<keyword evidence="2" id="KW-1185">Reference proteome</keyword>
<dbReference type="Pfam" id="PF01547">
    <property type="entry name" value="SBP_bac_1"/>
    <property type="match status" value="1"/>
</dbReference>
<dbReference type="Gene3D" id="3.40.190.10">
    <property type="entry name" value="Periplasmic binding protein-like II"/>
    <property type="match status" value="1"/>
</dbReference>
<dbReference type="InterPro" id="IPR006059">
    <property type="entry name" value="SBP"/>
</dbReference>